<dbReference type="InterPro" id="IPR052191">
    <property type="entry name" value="tRNA_ntf/polyA_polymerase_I"/>
</dbReference>
<proteinExistence type="predicted"/>
<comment type="caution">
    <text evidence="1">The sequence shown here is derived from an EMBL/GenBank/DDBJ whole genome shotgun (WGS) entry which is preliminary data.</text>
</comment>
<dbReference type="PANTHER" id="PTHR43051">
    <property type="entry name" value="POLYNUCLEOTIDE ADENYLYLTRANSFERASE FAMILY PROTEIN"/>
    <property type="match status" value="1"/>
</dbReference>
<evidence type="ECO:0000313" key="2">
    <source>
        <dbReference type="Proteomes" id="UP000655225"/>
    </source>
</evidence>
<accession>A0A834ZEM2</accession>
<evidence type="ECO:0000313" key="1">
    <source>
        <dbReference type="EMBL" id="KAF8405815.1"/>
    </source>
</evidence>
<dbReference type="PANTHER" id="PTHR43051:SF2">
    <property type="entry name" value="POLYNUCLEOTIDE ADENYLYLTRANSFERASE FAMILY PROTEIN-RELATED"/>
    <property type="match status" value="1"/>
</dbReference>
<gene>
    <name evidence="1" type="ORF">HHK36_007892</name>
</gene>
<protein>
    <submittedName>
        <fullName evidence="1">Uncharacterized protein</fullName>
    </submittedName>
</protein>
<keyword evidence="2" id="KW-1185">Reference proteome</keyword>
<reference evidence="1 2" key="1">
    <citation type="submission" date="2020-04" db="EMBL/GenBank/DDBJ databases">
        <title>Plant Genome Project.</title>
        <authorList>
            <person name="Zhang R.-G."/>
        </authorList>
    </citation>
    <scope>NUCLEOTIDE SEQUENCE [LARGE SCALE GENOMIC DNA]</scope>
    <source>
        <strain evidence="1">YNK0</strain>
        <tissue evidence="1">Leaf</tissue>
    </source>
</reference>
<dbReference type="AlphaFoldDB" id="A0A834ZEM2"/>
<name>A0A834ZEM2_TETSI</name>
<dbReference type="OrthoDB" id="10515622at2759"/>
<dbReference type="Proteomes" id="UP000655225">
    <property type="component" value="Unassembled WGS sequence"/>
</dbReference>
<dbReference type="EMBL" id="JABCRI010000005">
    <property type="protein sequence ID" value="KAF8405815.1"/>
    <property type="molecule type" value="Genomic_DNA"/>
</dbReference>
<sequence length="101" mass="11189">MLDTYANLVYDYMGGMEDIRKAIVRTVIPASTSFLEDCGEYLIAILRAPATTFAHLDATTVLSRQMAHAHLAYETASSTYEPICHLLSDTIAGLQICRLFD</sequence>
<organism evidence="1 2">
    <name type="scientific">Tetracentron sinense</name>
    <name type="common">Spur-leaf</name>
    <dbReference type="NCBI Taxonomy" id="13715"/>
    <lineage>
        <taxon>Eukaryota</taxon>
        <taxon>Viridiplantae</taxon>
        <taxon>Streptophyta</taxon>
        <taxon>Embryophyta</taxon>
        <taxon>Tracheophyta</taxon>
        <taxon>Spermatophyta</taxon>
        <taxon>Magnoliopsida</taxon>
        <taxon>Trochodendrales</taxon>
        <taxon>Trochodendraceae</taxon>
        <taxon>Tetracentron</taxon>
    </lineage>
</organism>